<feature type="compositionally biased region" description="Polar residues" evidence="1">
    <location>
        <begin position="477"/>
        <end position="489"/>
    </location>
</feature>
<gene>
    <name evidence="2" type="ORF">CY0110_29424</name>
</gene>
<evidence type="ECO:0000313" key="3">
    <source>
        <dbReference type="Proteomes" id="UP000003781"/>
    </source>
</evidence>
<organism evidence="2 3">
    <name type="scientific">Crocosphaera chwakensis CCY0110</name>
    <dbReference type="NCBI Taxonomy" id="391612"/>
    <lineage>
        <taxon>Bacteria</taxon>
        <taxon>Bacillati</taxon>
        <taxon>Cyanobacteriota</taxon>
        <taxon>Cyanophyceae</taxon>
        <taxon>Oscillatoriophycideae</taxon>
        <taxon>Chroococcales</taxon>
        <taxon>Aphanothecaceae</taxon>
        <taxon>Crocosphaera</taxon>
        <taxon>Crocosphaera chwakensis</taxon>
    </lineage>
</organism>
<dbReference type="EMBL" id="AAXW01000010">
    <property type="protein sequence ID" value="EAZ91878.1"/>
    <property type="molecule type" value="Genomic_DNA"/>
</dbReference>
<evidence type="ECO:0000256" key="1">
    <source>
        <dbReference type="SAM" id="MobiDB-lite"/>
    </source>
</evidence>
<dbReference type="eggNOG" id="ENOG5030Q52">
    <property type="taxonomic scope" value="Bacteria"/>
</dbReference>
<dbReference type="RefSeq" id="WP_008274948.1">
    <property type="nucleotide sequence ID" value="NZ_AAXW01000010.1"/>
</dbReference>
<accession>A3INI0</accession>
<dbReference type="AlphaFoldDB" id="A3INI0"/>
<comment type="caution">
    <text evidence="2">The sequence shown here is derived from an EMBL/GenBank/DDBJ whole genome shotgun (WGS) entry which is preliminary data.</text>
</comment>
<dbReference type="OrthoDB" id="428620at2"/>
<dbReference type="NCBIfam" id="NF041928">
    <property type="entry name" value="choice_anch_W"/>
    <property type="match status" value="1"/>
</dbReference>
<reference evidence="2 3" key="1">
    <citation type="submission" date="2007-03" db="EMBL/GenBank/DDBJ databases">
        <authorList>
            <person name="Stal L."/>
            <person name="Ferriera S."/>
            <person name="Johnson J."/>
            <person name="Kravitz S."/>
            <person name="Beeson K."/>
            <person name="Sutton G."/>
            <person name="Rogers Y.-H."/>
            <person name="Friedman R."/>
            <person name="Frazier M."/>
            <person name="Venter J.C."/>
        </authorList>
    </citation>
    <scope>NUCLEOTIDE SEQUENCE [LARGE SCALE GENOMIC DNA]</scope>
    <source>
        <strain evidence="2 3">CCY0110</strain>
    </source>
</reference>
<feature type="region of interest" description="Disordered" evidence="1">
    <location>
        <begin position="470"/>
        <end position="489"/>
    </location>
</feature>
<sequence>MRTLISSLKIATSSFILGLTVFNIKPLAAQTLFQSTIIAGADNYSDPTNMGINYGTSPFIQVGSRYDPNDPNNPPSGGSPSRPLILEEVGYINWNLSSIINDIKTNYPGAFLGNVDAVVTLTHTKTDPDNPNDTDPNYPDGRFFPDLPRIDNINAYQVTGNWNENNAINTNNRPARNNLILFDGNIEANPDADGDNLENSYGGIGLNQVVKSILNNNLDDDLSNDNPNLSIALEATEIFEATDFGFYALESFFSQNGNDDSVKPEITLRYELLQEGTKVEGGPNFKATTRGGGSGNLNGDWELGVFLGDNPTNDPNTTKKANWVWTNDELVDFELVCNPNTGGVTLTLSNGQTTATTPALMNNPCDKIDGLKIFSTARTNGAEMEIIVDEFTTLNDNVINVSNLSALAQDGSGLVEDYFAFPGVIEGQLGAKKVNGTVRMKWGPGGAPQNPRSGSNNQSFLIPLTRILNPDSPPQSLPESNQPTSEEIQQQRLELLSEASPNVTSVPESNSIVALVFFATTGVGVRLLSRK</sequence>
<dbReference type="Proteomes" id="UP000003781">
    <property type="component" value="Unassembled WGS sequence"/>
</dbReference>
<protein>
    <submittedName>
        <fullName evidence="2">Uncharacterized protein</fullName>
    </submittedName>
</protein>
<proteinExistence type="predicted"/>
<dbReference type="InterPro" id="IPR049671">
    <property type="entry name" value="Choice_anch_W"/>
</dbReference>
<evidence type="ECO:0000313" key="2">
    <source>
        <dbReference type="EMBL" id="EAZ91878.1"/>
    </source>
</evidence>
<name>A3INI0_9CHRO</name>
<keyword evidence="3" id="KW-1185">Reference proteome</keyword>
<feature type="region of interest" description="Disordered" evidence="1">
    <location>
        <begin position="63"/>
        <end position="82"/>
    </location>
</feature>